<feature type="transmembrane region" description="Helical" evidence="1">
    <location>
        <begin position="229"/>
        <end position="252"/>
    </location>
</feature>
<feature type="transmembrane region" description="Helical" evidence="1">
    <location>
        <begin position="273"/>
        <end position="295"/>
    </location>
</feature>
<evidence type="ECO:0000313" key="2">
    <source>
        <dbReference type="EMBL" id="GIJ04603.1"/>
    </source>
</evidence>
<dbReference type="RefSeq" id="WP_203939824.1">
    <property type="nucleotide sequence ID" value="NZ_BAAAGJ010000005.1"/>
</dbReference>
<keyword evidence="1" id="KW-0472">Membrane</keyword>
<sequence length="356" mass="35164">MTTSARSAALAAAAWAGGSGAVALAWTAAGRGFPFGTGDPHNASSPLRAVDPAVGAPLSAAVLLLAAAAALVLAARAAPGRGVLPAALGYAWAVAAALLVVVPDARLLTLAGYLPVLVVGAPFGYPPVDYGEIFTGAAAAQVAGVAGGVLLARAALLRGRAAAGACVACGRRHPERGWTTPAAAARWGRWAVAVAAVIPALYAVTRLAWAAGVPLGIPAEFLREMRASGLVWAGAGLGAFALAGAVLTLGLTQRWGEVFPRWLPGLAGRRVPVRLATVPAGLVAVLVTSASVGLLSTDGFLGMVGGGISAASAPMLLWPVWGVALGAAALAYHLRRRGGCATCGAGVVRAQVAGAR</sequence>
<keyword evidence="1" id="KW-0812">Transmembrane</keyword>
<feature type="transmembrane region" description="Helical" evidence="1">
    <location>
        <begin position="54"/>
        <end position="75"/>
    </location>
</feature>
<accession>A0A8J4DKS2</accession>
<feature type="transmembrane region" description="Helical" evidence="1">
    <location>
        <begin position="190"/>
        <end position="209"/>
    </location>
</feature>
<evidence type="ECO:0000313" key="3">
    <source>
        <dbReference type="Proteomes" id="UP000652013"/>
    </source>
</evidence>
<reference evidence="2" key="1">
    <citation type="submission" date="2021-01" db="EMBL/GenBank/DDBJ databases">
        <title>Whole genome shotgun sequence of Spirilliplanes yamanashiensis NBRC 15828.</title>
        <authorList>
            <person name="Komaki H."/>
            <person name="Tamura T."/>
        </authorList>
    </citation>
    <scope>NUCLEOTIDE SEQUENCE</scope>
    <source>
        <strain evidence="2">NBRC 15828</strain>
    </source>
</reference>
<feature type="transmembrane region" description="Helical" evidence="1">
    <location>
        <begin position="133"/>
        <end position="152"/>
    </location>
</feature>
<feature type="transmembrane region" description="Helical" evidence="1">
    <location>
        <begin position="315"/>
        <end position="334"/>
    </location>
</feature>
<gene>
    <name evidence="2" type="ORF">Sya03_39550</name>
</gene>
<evidence type="ECO:0000256" key="1">
    <source>
        <dbReference type="SAM" id="Phobius"/>
    </source>
</evidence>
<keyword evidence="1" id="KW-1133">Transmembrane helix</keyword>
<feature type="transmembrane region" description="Helical" evidence="1">
    <location>
        <begin position="87"/>
        <end position="113"/>
    </location>
</feature>
<dbReference type="AlphaFoldDB" id="A0A8J4DKS2"/>
<comment type="caution">
    <text evidence="2">The sequence shown here is derived from an EMBL/GenBank/DDBJ whole genome shotgun (WGS) entry which is preliminary data.</text>
</comment>
<dbReference type="Proteomes" id="UP000652013">
    <property type="component" value="Unassembled WGS sequence"/>
</dbReference>
<dbReference type="EMBL" id="BOOY01000028">
    <property type="protein sequence ID" value="GIJ04603.1"/>
    <property type="molecule type" value="Genomic_DNA"/>
</dbReference>
<name>A0A8J4DKS2_9ACTN</name>
<proteinExistence type="predicted"/>
<organism evidence="2 3">
    <name type="scientific">Spirilliplanes yamanashiensis</name>
    <dbReference type="NCBI Taxonomy" id="42233"/>
    <lineage>
        <taxon>Bacteria</taxon>
        <taxon>Bacillati</taxon>
        <taxon>Actinomycetota</taxon>
        <taxon>Actinomycetes</taxon>
        <taxon>Micromonosporales</taxon>
        <taxon>Micromonosporaceae</taxon>
        <taxon>Spirilliplanes</taxon>
    </lineage>
</organism>
<keyword evidence="3" id="KW-1185">Reference proteome</keyword>
<protein>
    <submittedName>
        <fullName evidence="2">Uncharacterized protein</fullName>
    </submittedName>
</protein>